<dbReference type="Proteomes" id="UP000499080">
    <property type="component" value="Unassembled WGS sequence"/>
</dbReference>
<organism evidence="1 2">
    <name type="scientific">Araneus ventricosus</name>
    <name type="common">Orbweaver spider</name>
    <name type="synonym">Epeira ventricosa</name>
    <dbReference type="NCBI Taxonomy" id="182803"/>
    <lineage>
        <taxon>Eukaryota</taxon>
        <taxon>Metazoa</taxon>
        <taxon>Ecdysozoa</taxon>
        <taxon>Arthropoda</taxon>
        <taxon>Chelicerata</taxon>
        <taxon>Arachnida</taxon>
        <taxon>Araneae</taxon>
        <taxon>Araneomorphae</taxon>
        <taxon>Entelegynae</taxon>
        <taxon>Araneoidea</taxon>
        <taxon>Araneidae</taxon>
        <taxon>Araneus</taxon>
    </lineage>
</organism>
<dbReference type="AlphaFoldDB" id="A0A4Y2QIC1"/>
<comment type="caution">
    <text evidence="1">The sequence shown here is derived from an EMBL/GenBank/DDBJ whole genome shotgun (WGS) entry which is preliminary data.</text>
</comment>
<feature type="non-terminal residue" evidence="1">
    <location>
        <position position="1"/>
    </location>
</feature>
<name>A0A4Y2QIC1_ARAVE</name>
<gene>
    <name evidence="1" type="ORF">AVEN_17813_1</name>
</gene>
<sequence>KCFTVDLRVGSGLKFVAYRLGRFLGTLPHCNSSHDTAGKISADLHGHDPELKPPFH</sequence>
<protein>
    <submittedName>
        <fullName evidence="1">Uncharacterized protein</fullName>
    </submittedName>
</protein>
<keyword evidence="2" id="KW-1185">Reference proteome</keyword>
<proteinExistence type="predicted"/>
<accession>A0A4Y2QIC1</accession>
<reference evidence="1 2" key="1">
    <citation type="journal article" date="2019" name="Sci. Rep.">
        <title>Orb-weaving spider Araneus ventricosus genome elucidates the spidroin gene catalogue.</title>
        <authorList>
            <person name="Kono N."/>
            <person name="Nakamura H."/>
            <person name="Ohtoshi R."/>
            <person name="Moran D.A.P."/>
            <person name="Shinohara A."/>
            <person name="Yoshida Y."/>
            <person name="Fujiwara M."/>
            <person name="Mori M."/>
            <person name="Tomita M."/>
            <person name="Arakawa K."/>
        </authorList>
    </citation>
    <scope>NUCLEOTIDE SEQUENCE [LARGE SCALE GENOMIC DNA]</scope>
</reference>
<dbReference type="EMBL" id="BGPR01138832">
    <property type="protein sequence ID" value="GBN63035.1"/>
    <property type="molecule type" value="Genomic_DNA"/>
</dbReference>
<evidence type="ECO:0000313" key="1">
    <source>
        <dbReference type="EMBL" id="GBN63035.1"/>
    </source>
</evidence>
<evidence type="ECO:0000313" key="2">
    <source>
        <dbReference type="Proteomes" id="UP000499080"/>
    </source>
</evidence>